<dbReference type="InterPro" id="IPR035979">
    <property type="entry name" value="RBD_domain_sf"/>
</dbReference>
<proteinExistence type="predicted"/>
<keyword evidence="7" id="KW-1185">Reference proteome</keyword>
<evidence type="ECO:0000256" key="3">
    <source>
        <dbReference type="ARBA" id="ARBA00023187"/>
    </source>
</evidence>
<protein>
    <recommendedName>
        <fullName evidence="5">RRM domain-containing protein</fullName>
    </recommendedName>
</protein>
<keyword evidence="4" id="KW-0694">RNA-binding</keyword>
<dbReference type="GO" id="GO:0008380">
    <property type="term" value="P:RNA splicing"/>
    <property type="evidence" value="ECO:0007669"/>
    <property type="project" value="UniProtKB-KW"/>
</dbReference>
<evidence type="ECO:0000256" key="1">
    <source>
        <dbReference type="ARBA" id="ARBA00022664"/>
    </source>
</evidence>
<dbReference type="InterPro" id="IPR050907">
    <property type="entry name" value="SRSF"/>
</dbReference>
<dbReference type="SMART" id="SM00360">
    <property type="entry name" value="RRM"/>
    <property type="match status" value="1"/>
</dbReference>
<reference evidence="6 7" key="1">
    <citation type="submission" date="2022-01" db="EMBL/GenBank/DDBJ databases">
        <authorList>
            <person name="Xiong W."/>
            <person name="Schranz E."/>
        </authorList>
    </citation>
    <scope>NUCLEOTIDE SEQUENCE [LARGE SCALE GENOMIC DNA]</scope>
</reference>
<dbReference type="AlphaFoldDB" id="A0AAU9PJ65"/>
<dbReference type="CDD" id="cd00590">
    <property type="entry name" value="RRM_SF"/>
    <property type="match status" value="1"/>
</dbReference>
<dbReference type="InterPro" id="IPR012677">
    <property type="entry name" value="Nucleotide-bd_a/b_plait_sf"/>
</dbReference>
<feature type="domain" description="RRM" evidence="5">
    <location>
        <begin position="28"/>
        <end position="105"/>
    </location>
</feature>
<dbReference type="GO" id="GO:0005681">
    <property type="term" value="C:spliceosomal complex"/>
    <property type="evidence" value="ECO:0007669"/>
    <property type="project" value="UniProtKB-KW"/>
</dbReference>
<dbReference type="Pfam" id="PF00076">
    <property type="entry name" value="RRM_1"/>
    <property type="match status" value="1"/>
</dbReference>
<dbReference type="EMBL" id="CAKMRJ010005634">
    <property type="protein sequence ID" value="CAH1450256.1"/>
    <property type="molecule type" value="Genomic_DNA"/>
</dbReference>
<organism evidence="6 7">
    <name type="scientific">Lactuca virosa</name>
    <dbReference type="NCBI Taxonomy" id="75947"/>
    <lineage>
        <taxon>Eukaryota</taxon>
        <taxon>Viridiplantae</taxon>
        <taxon>Streptophyta</taxon>
        <taxon>Embryophyta</taxon>
        <taxon>Tracheophyta</taxon>
        <taxon>Spermatophyta</taxon>
        <taxon>Magnoliopsida</taxon>
        <taxon>eudicotyledons</taxon>
        <taxon>Gunneridae</taxon>
        <taxon>Pentapetalae</taxon>
        <taxon>asterids</taxon>
        <taxon>campanulids</taxon>
        <taxon>Asterales</taxon>
        <taxon>Asteraceae</taxon>
        <taxon>Cichorioideae</taxon>
        <taxon>Cichorieae</taxon>
        <taxon>Lactucinae</taxon>
        <taxon>Lactuca</taxon>
    </lineage>
</organism>
<accession>A0AAU9PJ65</accession>
<evidence type="ECO:0000259" key="5">
    <source>
        <dbReference type="PROSITE" id="PS50102"/>
    </source>
</evidence>
<dbReference type="InterPro" id="IPR000504">
    <property type="entry name" value="RRM_dom"/>
</dbReference>
<dbReference type="SUPFAM" id="SSF54928">
    <property type="entry name" value="RNA-binding domain, RBD"/>
    <property type="match status" value="1"/>
</dbReference>
<evidence type="ECO:0000256" key="4">
    <source>
        <dbReference type="PROSITE-ProRule" id="PRU00176"/>
    </source>
</evidence>
<dbReference type="GO" id="GO:0006397">
    <property type="term" value="P:mRNA processing"/>
    <property type="evidence" value="ECO:0007669"/>
    <property type="project" value="UniProtKB-KW"/>
</dbReference>
<name>A0AAU9PJ65_9ASTR</name>
<keyword evidence="1" id="KW-0507">mRNA processing</keyword>
<dbReference type="Proteomes" id="UP001157418">
    <property type="component" value="Unassembled WGS sequence"/>
</dbReference>
<dbReference type="Gene3D" id="3.30.70.330">
    <property type="match status" value="1"/>
</dbReference>
<keyword evidence="2" id="KW-0747">Spliceosome</keyword>
<evidence type="ECO:0000313" key="6">
    <source>
        <dbReference type="EMBL" id="CAH1450256.1"/>
    </source>
</evidence>
<keyword evidence="3" id="KW-0508">mRNA splicing</keyword>
<dbReference type="PANTHER" id="PTHR23147">
    <property type="entry name" value="SERINE/ARGININE RICH SPLICING FACTOR"/>
    <property type="match status" value="1"/>
</dbReference>
<dbReference type="PROSITE" id="PS50102">
    <property type="entry name" value="RRM"/>
    <property type="match status" value="1"/>
</dbReference>
<comment type="caution">
    <text evidence="6">The sequence shown here is derived from an EMBL/GenBank/DDBJ whole genome shotgun (WGS) entry which is preliminary data.</text>
</comment>
<dbReference type="GO" id="GO:0003723">
    <property type="term" value="F:RNA binding"/>
    <property type="evidence" value="ECO:0007669"/>
    <property type="project" value="UniProtKB-UniRule"/>
</dbReference>
<evidence type="ECO:0000313" key="7">
    <source>
        <dbReference type="Proteomes" id="UP001157418"/>
    </source>
</evidence>
<sequence length="176" mass="20095">MKGHHPTGGWTEVRRKKNAKSHCEGAITNFYVTGYPDGIRKEEIRKLFSEYGKIVDVYLGGKKDYNRNNFAFVRFVDVVNVRAMEERLQGIKCQNKVLSVNIAKHQRKPFPLNTYVVHKQPITMRKVNSDFASAQPQPPSNIDSRSYKQALTGTVERPHITKPPPIVLASQTIMKE</sequence>
<evidence type="ECO:0000256" key="2">
    <source>
        <dbReference type="ARBA" id="ARBA00022728"/>
    </source>
</evidence>
<gene>
    <name evidence="6" type="ORF">LVIROSA_LOCUS35691</name>
</gene>